<accession>A0A830HJQ1</accession>
<evidence type="ECO:0000256" key="1">
    <source>
        <dbReference type="SAM" id="SignalP"/>
    </source>
</evidence>
<feature type="chain" id="PRO_5032840663" description="Sulfotransferase" evidence="1">
    <location>
        <begin position="22"/>
        <end position="291"/>
    </location>
</feature>
<dbReference type="Proteomes" id="UP000660262">
    <property type="component" value="Unassembled WGS sequence"/>
</dbReference>
<evidence type="ECO:0000313" key="2">
    <source>
        <dbReference type="EMBL" id="GHP07108.1"/>
    </source>
</evidence>
<organism evidence="2 3">
    <name type="scientific">Pycnococcus provasolii</name>
    <dbReference type="NCBI Taxonomy" id="41880"/>
    <lineage>
        <taxon>Eukaryota</taxon>
        <taxon>Viridiplantae</taxon>
        <taxon>Chlorophyta</taxon>
        <taxon>Pseudoscourfieldiophyceae</taxon>
        <taxon>Pseudoscourfieldiales</taxon>
        <taxon>Pycnococcaceae</taxon>
        <taxon>Pycnococcus</taxon>
    </lineage>
</organism>
<dbReference type="EMBL" id="BNJQ01000015">
    <property type="protein sequence ID" value="GHP07108.1"/>
    <property type="molecule type" value="Genomic_DNA"/>
</dbReference>
<sequence length="291" mass="33662">MMMMMMKQLIFFLVLVTVGLLGTSLDDNVVIGTWSMAPTVVGADHHHHHHHQHHDVCWNDAQNLIRGPGNWNGKLRKFCGHEVRLIWKNANRNIRAAFESNDQLCNGGGGSTFYVLRDPVRRFVDAYAEALNRLRKTSKFDEWGNNIVTDAEQAVLGDLDKQDLDRPRRVLEWLHACDSPFVMGYKYSWKPHDGTGDAFQHFGAQSYHVPDDHDGKVCVPIDCLSAYLEKEWATSLPHTRFHQDEKTMFKSEVNRALPELEKTLRLIYSDDDAHFKRCETAYRKRHDDMRC</sequence>
<proteinExistence type="predicted"/>
<evidence type="ECO:0008006" key="4">
    <source>
        <dbReference type="Google" id="ProtNLM"/>
    </source>
</evidence>
<gene>
    <name evidence="2" type="ORF">PPROV_000585100</name>
</gene>
<comment type="caution">
    <text evidence="2">The sequence shown here is derived from an EMBL/GenBank/DDBJ whole genome shotgun (WGS) entry which is preliminary data.</text>
</comment>
<dbReference type="AlphaFoldDB" id="A0A830HJQ1"/>
<reference evidence="2" key="1">
    <citation type="submission" date="2020-10" db="EMBL/GenBank/DDBJ databases">
        <title>Unveiling of a novel bifunctional photoreceptor, Dualchrome1, isolated from a cosmopolitan green alga.</title>
        <authorList>
            <person name="Suzuki S."/>
            <person name="Kawachi M."/>
        </authorList>
    </citation>
    <scope>NUCLEOTIDE SEQUENCE</scope>
    <source>
        <strain evidence="2">NIES 2893</strain>
    </source>
</reference>
<keyword evidence="3" id="KW-1185">Reference proteome</keyword>
<evidence type="ECO:0000313" key="3">
    <source>
        <dbReference type="Proteomes" id="UP000660262"/>
    </source>
</evidence>
<feature type="signal peptide" evidence="1">
    <location>
        <begin position="1"/>
        <end position="21"/>
    </location>
</feature>
<name>A0A830HJQ1_9CHLO</name>
<protein>
    <recommendedName>
        <fullName evidence="4">Sulfotransferase</fullName>
    </recommendedName>
</protein>
<keyword evidence="1" id="KW-0732">Signal</keyword>